<dbReference type="Proteomes" id="UP000278627">
    <property type="component" value="Unassembled WGS sequence"/>
</dbReference>
<keyword evidence="1" id="KW-1133">Transmembrane helix</keyword>
<feature type="transmembrane region" description="Helical" evidence="1">
    <location>
        <begin position="41"/>
        <end position="61"/>
    </location>
</feature>
<dbReference type="InterPro" id="IPR019410">
    <property type="entry name" value="Methyltransf_16"/>
</dbReference>
<dbReference type="Pfam" id="PF10294">
    <property type="entry name" value="Methyltransf_16"/>
    <property type="match status" value="1"/>
</dbReference>
<reference evidence="4" key="1">
    <citation type="submission" date="2017-02" db="UniProtKB">
        <authorList>
            <consortium name="WormBaseParasite"/>
        </authorList>
    </citation>
    <scope>IDENTIFICATION</scope>
</reference>
<organism evidence="4">
    <name type="scientific">Brugia pahangi</name>
    <name type="common">Filarial nematode worm</name>
    <dbReference type="NCBI Taxonomy" id="6280"/>
    <lineage>
        <taxon>Eukaryota</taxon>
        <taxon>Metazoa</taxon>
        <taxon>Ecdysozoa</taxon>
        <taxon>Nematoda</taxon>
        <taxon>Chromadorea</taxon>
        <taxon>Rhabditida</taxon>
        <taxon>Spirurina</taxon>
        <taxon>Spiruromorpha</taxon>
        <taxon>Filarioidea</taxon>
        <taxon>Onchocercidae</taxon>
        <taxon>Brugia</taxon>
    </lineage>
</organism>
<evidence type="ECO:0000313" key="2">
    <source>
        <dbReference type="EMBL" id="VDN83007.1"/>
    </source>
</evidence>
<protein>
    <submittedName>
        <fullName evidence="4">Methyltransferase like 21D</fullName>
    </submittedName>
</protein>
<feature type="transmembrane region" description="Helical" evidence="1">
    <location>
        <begin position="73"/>
        <end position="96"/>
    </location>
</feature>
<dbReference type="STRING" id="6280.A0A0N4T120"/>
<gene>
    <name evidence="2" type="ORF">BPAG_LOCUS1821</name>
</gene>
<reference evidence="2 3" key="2">
    <citation type="submission" date="2018-11" db="EMBL/GenBank/DDBJ databases">
        <authorList>
            <consortium name="Pathogen Informatics"/>
        </authorList>
    </citation>
    <scope>NUCLEOTIDE SEQUENCE [LARGE SCALE GENOMIC DNA]</scope>
</reference>
<evidence type="ECO:0000313" key="4">
    <source>
        <dbReference type="WBParaSite" id="BPAG_0000184001-mRNA-1"/>
    </source>
</evidence>
<dbReference type="AlphaFoldDB" id="A0A0N4T120"/>
<dbReference type="SUPFAM" id="SSF53335">
    <property type="entry name" value="S-adenosyl-L-methionine-dependent methyltransferases"/>
    <property type="match status" value="1"/>
</dbReference>
<dbReference type="PANTHER" id="PTHR14614">
    <property type="entry name" value="HEPATOCELLULAR CARCINOMA-ASSOCIATED ANTIGEN"/>
    <property type="match status" value="1"/>
</dbReference>
<proteinExistence type="predicted"/>
<evidence type="ECO:0000256" key="1">
    <source>
        <dbReference type="SAM" id="Phobius"/>
    </source>
</evidence>
<dbReference type="Gene3D" id="3.40.50.150">
    <property type="entry name" value="Vaccinia Virus protein VP39"/>
    <property type="match status" value="1"/>
</dbReference>
<accession>A0A0N4T120</accession>
<name>A0A0N4T120_BRUPA</name>
<dbReference type="WBParaSite" id="BPAG_0000184001-mRNA-1">
    <property type="protein sequence ID" value="BPAG_0000184001-mRNA-1"/>
    <property type="gene ID" value="BPAG_0000184001"/>
</dbReference>
<dbReference type="InterPro" id="IPR029063">
    <property type="entry name" value="SAM-dependent_MTases_sf"/>
</dbReference>
<dbReference type="CDD" id="cd02440">
    <property type="entry name" value="AdoMet_MTases"/>
    <property type="match status" value="1"/>
</dbReference>
<keyword evidence="1" id="KW-0472">Membrane</keyword>
<evidence type="ECO:0000313" key="3">
    <source>
        <dbReference type="Proteomes" id="UP000278627"/>
    </source>
</evidence>
<sequence>LFDGKQKFQECNNINETVDISSHFVRELKFGRNEFKISQKYIGYVSCVVWDSAIVACHYFVRYQSFWKGKKQVLELGAGTGVCSILLGALGANVVATDLLEGIKLLEQNIEENWEVIARNGGFVKAEILDWNDPCDKTLSFDVIVMIDVIYYLKALEGLVRLILRSEALTIICCYEVRDIGEPKIAQERFFEMISPFFSICSVADEDLDDVYRSPDIKVLRLVRK</sequence>
<keyword evidence="1" id="KW-0812">Transmembrane</keyword>
<dbReference type="EMBL" id="UZAD01000180">
    <property type="protein sequence ID" value="VDN83007.1"/>
    <property type="molecule type" value="Genomic_DNA"/>
</dbReference>
<keyword evidence="3" id="KW-1185">Reference proteome</keyword>